<dbReference type="EMBL" id="KZ613847">
    <property type="protein sequence ID" value="PMD57077.1"/>
    <property type="molecule type" value="Genomic_DNA"/>
</dbReference>
<dbReference type="AlphaFoldDB" id="A0A2J6T231"/>
<dbReference type="OrthoDB" id="3547996at2759"/>
<feature type="region of interest" description="Disordered" evidence="1">
    <location>
        <begin position="79"/>
        <end position="122"/>
    </location>
</feature>
<sequence length="503" mass="56788">MRDGALRLAVPTPEYAKMVHQAEQETAFEESMCGAMSYSQRHARIEALVEFAVWKHIWRNHPYESSERAPVLTRSRMHNNHPIDCTAQTPQPLPSTTPPRMGEFRHGGSERSRNHSSNAASKLFPTSHPQVRQHHFHAERHHGLPIPTQVSTFPRSRVEYPRVHNTPGFHPSTQHQEPFPIQTNLPPIGTGRPSSFNEDHQSVPATSAVSTPSRPLQLSNTFADPFAKELDPYLKRNESQQKAARGASGPGMNAPPQRWTSTPMPRRDFPPSQRRSRELAQHGVPNRSGSSTRRGSVSSRRISQGEPQDGRNMLADNASPRGILKKRRDSSPRKAAVAARAAMAHSTRTEVEIKYDEVSPKTTTRSWAQVASDHIKEEPPEDSAALQEVPKEALIPIEEDKKEPSSFQTWAQIAASEWMENKSKQEKLRNESFGKSHCKFGQLKLTAKDQSVKVEGKEESKEEVCHWAPATRVKQKCVQFEKAPRKHRRARGRGMLFRTRLVQ</sequence>
<evidence type="ECO:0000313" key="2">
    <source>
        <dbReference type="EMBL" id="PMD57077.1"/>
    </source>
</evidence>
<dbReference type="RefSeq" id="XP_024733981.1">
    <property type="nucleotide sequence ID" value="XM_024883456.1"/>
</dbReference>
<accession>A0A2J6T231</accession>
<feature type="compositionally biased region" description="Low complexity" evidence="1">
    <location>
        <begin position="287"/>
        <end position="305"/>
    </location>
</feature>
<organism evidence="2 3">
    <name type="scientific">Hyaloscypha bicolor E</name>
    <dbReference type="NCBI Taxonomy" id="1095630"/>
    <lineage>
        <taxon>Eukaryota</taxon>
        <taxon>Fungi</taxon>
        <taxon>Dikarya</taxon>
        <taxon>Ascomycota</taxon>
        <taxon>Pezizomycotina</taxon>
        <taxon>Leotiomycetes</taxon>
        <taxon>Helotiales</taxon>
        <taxon>Hyaloscyphaceae</taxon>
        <taxon>Hyaloscypha</taxon>
        <taxon>Hyaloscypha bicolor</taxon>
    </lineage>
</organism>
<feature type="compositionally biased region" description="Basic and acidic residues" evidence="1">
    <location>
        <begin position="102"/>
        <end position="113"/>
    </location>
</feature>
<evidence type="ECO:0000256" key="1">
    <source>
        <dbReference type="SAM" id="MobiDB-lite"/>
    </source>
</evidence>
<dbReference type="Proteomes" id="UP000235371">
    <property type="component" value="Unassembled WGS sequence"/>
</dbReference>
<feature type="compositionally biased region" description="Polar residues" evidence="1">
    <location>
        <begin position="203"/>
        <end position="219"/>
    </location>
</feature>
<feature type="region of interest" description="Disordered" evidence="1">
    <location>
        <begin position="237"/>
        <end position="343"/>
    </location>
</feature>
<dbReference type="GeneID" id="36591533"/>
<feature type="compositionally biased region" description="Basic and acidic residues" evidence="1">
    <location>
        <begin position="265"/>
        <end position="280"/>
    </location>
</feature>
<protein>
    <submittedName>
        <fullName evidence="2">Uncharacterized protein</fullName>
    </submittedName>
</protein>
<keyword evidence="3" id="KW-1185">Reference proteome</keyword>
<feature type="region of interest" description="Disordered" evidence="1">
    <location>
        <begin position="185"/>
        <end position="219"/>
    </location>
</feature>
<evidence type="ECO:0000313" key="3">
    <source>
        <dbReference type="Proteomes" id="UP000235371"/>
    </source>
</evidence>
<proteinExistence type="predicted"/>
<gene>
    <name evidence="2" type="ORF">K444DRAFT_632223</name>
</gene>
<name>A0A2J6T231_9HELO</name>
<reference evidence="2 3" key="1">
    <citation type="submission" date="2016-04" db="EMBL/GenBank/DDBJ databases">
        <title>A degradative enzymes factory behind the ericoid mycorrhizal symbiosis.</title>
        <authorList>
            <consortium name="DOE Joint Genome Institute"/>
            <person name="Martino E."/>
            <person name="Morin E."/>
            <person name="Grelet G."/>
            <person name="Kuo A."/>
            <person name="Kohler A."/>
            <person name="Daghino S."/>
            <person name="Barry K."/>
            <person name="Choi C."/>
            <person name="Cichocki N."/>
            <person name="Clum A."/>
            <person name="Copeland A."/>
            <person name="Hainaut M."/>
            <person name="Haridas S."/>
            <person name="Labutti K."/>
            <person name="Lindquist E."/>
            <person name="Lipzen A."/>
            <person name="Khouja H.-R."/>
            <person name="Murat C."/>
            <person name="Ohm R."/>
            <person name="Olson A."/>
            <person name="Spatafora J."/>
            <person name="Veneault-Fourrey C."/>
            <person name="Henrissat B."/>
            <person name="Grigoriev I."/>
            <person name="Martin F."/>
            <person name="Perotto S."/>
        </authorList>
    </citation>
    <scope>NUCLEOTIDE SEQUENCE [LARGE SCALE GENOMIC DNA]</scope>
    <source>
        <strain evidence="2 3">E</strain>
    </source>
</reference>
<dbReference type="InParanoid" id="A0A2J6T231"/>